<comment type="caution">
    <text evidence="6">The sequence shown here is derived from an EMBL/GenBank/DDBJ whole genome shotgun (WGS) entry which is preliminary data.</text>
</comment>
<reference evidence="4" key="3">
    <citation type="submission" date="2020-06" db="EMBL/GenBank/DDBJ databases">
        <authorList>
            <person name="Studholme D.J."/>
        </authorList>
    </citation>
    <scope>NUCLEOTIDE SEQUENCE</scope>
    <source>
        <strain evidence="4">NZFS 3630</strain>
    </source>
</reference>
<dbReference type="EMBL" id="JPWU03000192">
    <property type="protein sequence ID" value="KAG2523123.1"/>
    <property type="molecule type" value="Genomic_DNA"/>
</dbReference>
<dbReference type="InterPro" id="IPR000182">
    <property type="entry name" value="GNAT_dom"/>
</dbReference>
<dbReference type="Proteomes" id="UP000792063">
    <property type="component" value="Unassembled WGS sequence"/>
</dbReference>
<feature type="domain" description="N-acetyltransferase" evidence="3">
    <location>
        <begin position="70"/>
        <end position="238"/>
    </location>
</feature>
<dbReference type="Pfam" id="PF13508">
    <property type="entry name" value="Acetyltransf_7"/>
    <property type="match status" value="1"/>
</dbReference>
<reference evidence="4" key="1">
    <citation type="journal article" date="2015" name="Genom Data">
        <title>Genome sequences of six Phytophthora species associated with forests in New Zealand.</title>
        <authorList>
            <person name="Studholme D.J."/>
            <person name="McDougal R.L."/>
            <person name="Sambles C."/>
            <person name="Hansen E."/>
            <person name="Hardy G."/>
            <person name="Grant M."/>
            <person name="Ganley R.J."/>
            <person name="Williams N.M."/>
        </authorList>
    </citation>
    <scope>NUCLEOTIDE SEQUENCE</scope>
    <source>
        <strain evidence="4">NZFS 3630</strain>
    </source>
</reference>
<proteinExistence type="predicted"/>
<evidence type="ECO:0000313" key="7">
    <source>
        <dbReference type="Proteomes" id="UP000285624"/>
    </source>
</evidence>
<accession>A0A3R7KJ55</accession>
<organism evidence="6 7">
    <name type="scientific">Phytophthora kernoviae</name>
    <dbReference type="NCBI Taxonomy" id="325452"/>
    <lineage>
        <taxon>Eukaryota</taxon>
        <taxon>Sar</taxon>
        <taxon>Stramenopiles</taxon>
        <taxon>Oomycota</taxon>
        <taxon>Peronosporomycetes</taxon>
        <taxon>Peronosporales</taxon>
        <taxon>Peronosporaceae</taxon>
        <taxon>Phytophthora</taxon>
    </lineage>
</organism>
<dbReference type="CDD" id="cd04301">
    <property type="entry name" value="NAT_SF"/>
    <property type="match status" value="1"/>
</dbReference>
<evidence type="ECO:0000256" key="2">
    <source>
        <dbReference type="SAM" id="MobiDB-lite"/>
    </source>
</evidence>
<feature type="compositionally biased region" description="Polar residues" evidence="2">
    <location>
        <begin position="1"/>
        <end position="15"/>
    </location>
</feature>
<dbReference type="PROSITE" id="PS51186">
    <property type="entry name" value="GNAT"/>
    <property type="match status" value="1"/>
</dbReference>
<dbReference type="SUPFAM" id="SSF55729">
    <property type="entry name" value="Acyl-CoA N-acyltransferases (Nat)"/>
    <property type="match status" value="1"/>
</dbReference>
<dbReference type="GO" id="GO:0008080">
    <property type="term" value="F:N-acetyltransferase activity"/>
    <property type="evidence" value="ECO:0007669"/>
    <property type="project" value="InterPro"/>
</dbReference>
<dbReference type="InterPro" id="IPR016181">
    <property type="entry name" value="Acyl_CoA_acyltransferase"/>
</dbReference>
<dbReference type="PANTHER" id="PTHR13947">
    <property type="entry name" value="GNAT FAMILY N-ACETYLTRANSFERASE"/>
    <property type="match status" value="1"/>
</dbReference>
<evidence type="ECO:0000313" key="8">
    <source>
        <dbReference type="Proteomes" id="UP000285883"/>
    </source>
</evidence>
<name>A0A3R7KJ55_9STRA</name>
<dbReference type="AlphaFoldDB" id="A0A3R7KJ55"/>
<dbReference type="Proteomes" id="UP000285624">
    <property type="component" value="Unassembled WGS sequence"/>
</dbReference>
<evidence type="ECO:0000313" key="4">
    <source>
        <dbReference type="EMBL" id="KAG2523123.1"/>
    </source>
</evidence>
<evidence type="ECO:0000313" key="6">
    <source>
        <dbReference type="EMBL" id="RLN79401.1"/>
    </source>
</evidence>
<feature type="region of interest" description="Disordered" evidence="2">
    <location>
        <begin position="1"/>
        <end position="62"/>
    </location>
</feature>
<sequence>MASQPEHTSNSTNTAGGMKTPATKLRQLRSEPPKINQTRSARPVRAGPLLPSFDGEDEKPQQMKPTNVWSHIRQFRDDDLPQVVEIFEYGMMLYSDDPALNHRWVDYVRKSIKGDLADVYGTYIAPGGNFWVATLQDSDGQSKIVGMIGLEAKSNSQGEVRRVSVHHDYHRLGIARQLMTNLTQWATTRHFKSLMLIASHARKSALNFYSSCGFENIENANFWENPTYVGYLLVKTLP</sequence>
<dbReference type="EMBL" id="MAYM02001124">
    <property type="protein sequence ID" value="RLN26516.1"/>
    <property type="molecule type" value="Genomic_DNA"/>
</dbReference>
<keyword evidence="7" id="KW-1185">Reference proteome</keyword>
<gene>
    <name evidence="5" type="ORF">BBI17_005970</name>
    <name evidence="6" type="ORF">BBO99_00005285</name>
    <name evidence="4" type="ORF">JM18_005542</name>
</gene>
<evidence type="ECO:0000259" key="3">
    <source>
        <dbReference type="PROSITE" id="PS51186"/>
    </source>
</evidence>
<evidence type="ECO:0000256" key="1">
    <source>
        <dbReference type="ARBA" id="ARBA00022679"/>
    </source>
</evidence>
<reference evidence="7 8" key="2">
    <citation type="submission" date="2018-07" db="EMBL/GenBank/DDBJ databases">
        <title>Genome sequencing of oomycete isolates from Chile give support for New Zealand origin for Phytophthora kernoviae and make available the first Nothophytophthora sp. genome.</title>
        <authorList>
            <person name="Studholme D.J."/>
            <person name="Sanfuentes E."/>
            <person name="Panda P."/>
            <person name="Hill R."/>
            <person name="Sambles C."/>
            <person name="Grant M."/>
            <person name="Williams N.M."/>
            <person name="Mcdougal R.L."/>
        </authorList>
    </citation>
    <scope>NUCLEOTIDE SEQUENCE [LARGE SCALE GENOMIC DNA]</scope>
    <source>
        <strain evidence="5">Chile2</strain>
        <strain evidence="6">Chile4</strain>
    </source>
</reference>
<dbReference type="Gene3D" id="3.40.630.30">
    <property type="match status" value="1"/>
</dbReference>
<dbReference type="PANTHER" id="PTHR13947:SF37">
    <property type="entry name" value="LD18367P"/>
    <property type="match status" value="1"/>
</dbReference>
<keyword evidence="1" id="KW-0808">Transferase</keyword>
<evidence type="ECO:0000313" key="5">
    <source>
        <dbReference type="EMBL" id="RLN26516.1"/>
    </source>
</evidence>
<dbReference type="Proteomes" id="UP000285883">
    <property type="component" value="Unassembled WGS sequence"/>
</dbReference>
<dbReference type="EMBL" id="MBDN02000147">
    <property type="protein sequence ID" value="RLN79401.1"/>
    <property type="molecule type" value="Genomic_DNA"/>
</dbReference>
<protein>
    <recommendedName>
        <fullName evidence="3">N-acetyltransferase domain-containing protein</fullName>
    </recommendedName>
</protein>
<dbReference type="InterPro" id="IPR050769">
    <property type="entry name" value="NAT_camello-type"/>
</dbReference>
<dbReference type="STRING" id="325452.A0A3R7KJ55"/>